<gene>
    <name evidence="1" type="ORF">LCGC14_1516600</name>
</gene>
<accession>A0A0F9IZW9</accession>
<reference evidence="1" key="1">
    <citation type="journal article" date="2015" name="Nature">
        <title>Complex archaea that bridge the gap between prokaryotes and eukaryotes.</title>
        <authorList>
            <person name="Spang A."/>
            <person name="Saw J.H."/>
            <person name="Jorgensen S.L."/>
            <person name="Zaremba-Niedzwiedzka K."/>
            <person name="Martijn J."/>
            <person name="Lind A.E."/>
            <person name="van Eijk R."/>
            <person name="Schleper C."/>
            <person name="Guy L."/>
            <person name="Ettema T.J."/>
        </authorList>
    </citation>
    <scope>NUCLEOTIDE SEQUENCE</scope>
</reference>
<dbReference type="AlphaFoldDB" id="A0A0F9IZW9"/>
<comment type="caution">
    <text evidence="1">The sequence shown here is derived from an EMBL/GenBank/DDBJ whole genome shotgun (WGS) entry which is preliminary data.</text>
</comment>
<evidence type="ECO:0000313" key="1">
    <source>
        <dbReference type="EMBL" id="KKM62934.1"/>
    </source>
</evidence>
<protein>
    <submittedName>
        <fullName evidence="1">Uncharacterized protein</fullName>
    </submittedName>
</protein>
<name>A0A0F9IZW9_9ZZZZ</name>
<sequence length="89" mass="10052">METKVKLGPYDMKECCSKYFHTPIVKSLTIEGRTIPVCFRFCGICGTQIRPIKECCIKSTKYGFEFCTDCGAAIFKFFSLETKGVLDAQ</sequence>
<dbReference type="EMBL" id="LAZR01011197">
    <property type="protein sequence ID" value="KKM62934.1"/>
    <property type="molecule type" value="Genomic_DNA"/>
</dbReference>
<organism evidence="1">
    <name type="scientific">marine sediment metagenome</name>
    <dbReference type="NCBI Taxonomy" id="412755"/>
    <lineage>
        <taxon>unclassified sequences</taxon>
        <taxon>metagenomes</taxon>
        <taxon>ecological metagenomes</taxon>
    </lineage>
</organism>
<proteinExistence type="predicted"/>